<proteinExistence type="predicted"/>
<keyword evidence="1" id="KW-0732">Signal</keyword>
<evidence type="ECO:0000313" key="2">
    <source>
        <dbReference type="EMBL" id="QCT71214.1"/>
    </source>
</evidence>
<dbReference type="AlphaFoldDB" id="A0A4P9C779"/>
<evidence type="ECO:0000313" key="3">
    <source>
        <dbReference type="Proteomes" id="UP000218387"/>
    </source>
</evidence>
<protein>
    <submittedName>
        <fullName evidence="2">Uncharacterized protein</fullName>
    </submittedName>
</protein>
<feature type="signal peptide" evidence="1">
    <location>
        <begin position="1"/>
        <end position="29"/>
    </location>
</feature>
<feature type="chain" id="PRO_5020776001" evidence="1">
    <location>
        <begin position="30"/>
        <end position="793"/>
    </location>
</feature>
<dbReference type="KEGG" id="emt:CPZ25_007695"/>
<organism evidence="2 3">
    <name type="scientific">Eubacterium maltosivorans</name>
    <dbReference type="NCBI Taxonomy" id="2041044"/>
    <lineage>
        <taxon>Bacteria</taxon>
        <taxon>Bacillati</taxon>
        <taxon>Bacillota</taxon>
        <taxon>Clostridia</taxon>
        <taxon>Eubacteriales</taxon>
        <taxon>Eubacteriaceae</taxon>
        <taxon>Eubacterium</taxon>
    </lineage>
</organism>
<evidence type="ECO:0000256" key="1">
    <source>
        <dbReference type="SAM" id="SignalP"/>
    </source>
</evidence>
<name>A0A4P9C779_EUBML</name>
<sequence length="793" mass="85490">MKRTLRLKRCMAFLLILTLMMGYSPAALADEAVDLTKPSAAESQQIQLQAADTIDGVADLVVTDLKEAVTLEGLENAKTGKSVHADARYISGTLTIIGVKDTDWYYQTLAGSKNQLNNLELGGAFDTAAVVSLSVDPKTPAQVDFVLKLPENAVMSESTGNLILASACNVTASDLTVSVPVETVSLALAGNGITVDDPQADKPSYTAAVSIDGGKLNRRLAAGDVSFDGAFAGVSVTSVTTGADKTGFTVKFTKDANPDASRARTGRLILPADTLTYTDGTALNSDITLTMPDDYVPKTVDLTGGASGGPVINGADIGKQIANQSVNVATQVLNKIKNTGGFAGLGFLNIITDLICKIDAGAQDSELTKIQDQISQVSRQLNNSTDEIINGQRRSDILARLNALNSVAGDLKNDFDACNTSAKTALQYMSDQTTDGHLDEIRTAMSHVYSSQNNDNRYYDHMMNLGRGITGEGALLKDTDIFTAFKSLSSYNYDWSSQTLEGRESFNEAIKNYYAQGYGILLTAMQYDYDSNEAEAKAKIKAIADMQALLDAGGLNPADVESLNRLIAQYGGNVADADGTPNGGDIGMCNMRMQRTKQNMDSLTAMQAKINSLYASAVQGCKDDRQMDTDGKVFNYRVNKTYYKTLQGLKGSSCYYRNKNHDTASDCTQTQKNDHASRGDYETMMQAARIRKYSSFKEELTAAGLTQVNMTAEKTTKALSGLDAAGFYIGNGSVKQSGTLLFSRLTFKYCLAIIDMNGSYDGAHECYRYGNLWGKLSWQSKEDRPLLFLLEAK</sequence>
<keyword evidence="3" id="KW-1185">Reference proteome</keyword>
<dbReference type="RefSeq" id="WP_096920443.1">
    <property type="nucleotide sequence ID" value="NZ_CP029487.1"/>
</dbReference>
<gene>
    <name evidence="2" type="ORF">CPZ25_007695</name>
</gene>
<dbReference type="EMBL" id="CP029487">
    <property type="protein sequence ID" value="QCT71214.1"/>
    <property type="molecule type" value="Genomic_DNA"/>
</dbReference>
<reference evidence="2 3" key="1">
    <citation type="submission" date="2018-05" db="EMBL/GenBank/DDBJ databases">
        <title>Genome comparison of Eubacterium sp.</title>
        <authorList>
            <person name="Feng Y."/>
            <person name="Sanchez-Andrea I."/>
            <person name="Stams A.J.M."/>
            <person name="De Vos W.M."/>
        </authorList>
    </citation>
    <scope>NUCLEOTIDE SEQUENCE [LARGE SCALE GENOMIC DNA]</scope>
    <source>
        <strain evidence="2 3">YI</strain>
    </source>
</reference>
<accession>A0A4P9C779</accession>
<dbReference type="Proteomes" id="UP000218387">
    <property type="component" value="Chromosome"/>
</dbReference>